<dbReference type="Proteomes" id="UP000002774">
    <property type="component" value="Chromosome"/>
</dbReference>
<dbReference type="EMBL" id="CM001403">
    <property type="protein sequence ID" value="EHQ27907.1"/>
    <property type="molecule type" value="Genomic_DNA"/>
</dbReference>
<dbReference type="AlphaFoldDB" id="H1Y2C7"/>
<dbReference type="HOGENOM" id="CLU_2106211_0_0_10"/>
<accession>H1Y2C7</accession>
<proteinExistence type="predicted"/>
<name>H1Y2C7_9SPHI</name>
<gene>
    <name evidence="1" type="ORF">Mucpa_3811</name>
</gene>
<keyword evidence="2" id="KW-1185">Reference proteome</keyword>
<organism evidence="1 2">
    <name type="scientific">Mucilaginibacter paludis DSM 18603</name>
    <dbReference type="NCBI Taxonomy" id="714943"/>
    <lineage>
        <taxon>Bacteria</taxon>
        <taxon>Pseudomonadati</taxon>
        <taxon>Bacteroidota</taxon>
        <taxon>Sphingobacteriia</taxon>
        <taxon>Sphingobacteriales</taxon>
        <taxon>Sphingobacteriaceae</taxon>
        <taxon>Mucilaginibacter</taxon>
    </lineage>
</organism>
<reference evidence="1" key="1">
    <citation type="submission" date="2011-09" db="EMBL/GenBank/DDBJ databases">
        <title>The permanent draft genome of Mucilaginibacter paludis DSM 18603.</title>
        <authorList>
            <consortium name="US DOE Joint Genome Institute (JGI-PGF)"/>
            <person name="Lucas S."/>
            <person name="Han J."/>
            <person name="Lapidus A."/>
            <person name="Bruce D."/>
            <person name="Goodwin L."/>
            <person name="Pitluck S."/>
            <person name="Peters L."/>
            <person name="Kyrpides N."/>
            <person name="Mavromatis K."/>
            <person name="Ivanova N."/>
            <person name="Mikhailova N."/>
            <person name="Held B."/>
            <person name="Detter J.C."/>
            <person name="Tapia R."/>
            <person name="Han C."/>
            <person name="Land M."/>
            <person name="Hauser L."/>
            <person name="Markowitz V."/>
            <person name="Cheng J.-F."/>
            <person name="Hugenholtz P."/>
            <person name="Woyke T."/>
            <person name="Wu D."/>
            <person name="Tindall B."/>
            <person name="Brambilla E."/>
            <person name="Klenk H.-P."/>
            <person name="Eisen J.A."/>
        </authorList>
    </citation>
    <scope>NUCLEOTIDE SEQUENCE [LARGE SCALE GENOMIC DNA]</scope>
    <source>
        <strain evidence="1">DSM 18603</strain>
    </source>
</reference>
<protein>
    <submittedName>
        <fullName evidence="1">Uncharacterized protein</fullName>
    </submittedName>
</protein>
<evidence type="ECO:0000313" key="2">
    <source>
        <dbReference type="Proteomes" id="UP000002774"/>
    </source>
</evidence>
<sequence>MLIALMALCSVTFAQSGKKTAGSGLVSKSVNASKPTKKHRFVIIIRSYNNEYLADTTEKGKNFLKLINPLWVSRVDMIYPKGKTGLYVGGGMAITINDEKYPNALRILMPHLTKQ</sequence>
<evidence type="ECO:0000313" key="1">
    <source>
        <dbReference type="EMBL" id="EHQ27907.1"/>
    </source>
</evidence>